<evidence type="ECO:0000259" key="3">
    <source>
        <dbReference type="Pfam" id="PF13472"/>
    </source>
</evidence>
<dbReference type="OrthoDB" id="3201914at2"/>
<evidence type="ECO:0000313" key="4">
    <source>
        <dbReference type="EMBL" id="OHV33071.1"/>
    </source>
</evidence>
<dbReference type="Gene3D" id="3.40.50.1110">
    <property type="entry name" value="SGNH hydrolase"/>
    <property type="match status" value="1"/>
</dbReference>
<comment type="caution">
    <text evidence="4">The sequence shown here is derived from an EMBL/GenBank/DDBJ whole genome shotgun (WGS) entry which is preliminary data.</text>
</comment>
<dbReference type="EMBL" id="MBLM01000135">
    <property type="protein sequence ID" value="OHV33071.1"/>
    <property type="molecule type" value="Genomic_DNA"/>
</dbReference>
<dbReference type="Pfam" id="PF13472">
    <property type="entry name" value="Lipase_GDSL_2"/>
    <property type="match status" value="1"/>
</dbReference>
<name>A0A1S1QI19_9ACTN</name>
<gene>
    <name evidence="4" type="ORF">CC117_23860</name>
</gene>
<sequence>MANDSAQGDPGVRLVGGFGGGAVGFGQPPRGRGWGIVAVAILVAVALVVSLAKPAEAADGDQAPTEFTVSFAIPENVDLPKLRGVVAELNSRHALLSDTLYEEQDRFAPVDLEPDVDTFTVQHDFDGAFAVTGSTLSLTVDPTNAVQITELTGWQWFLIYIGSFAVALLARILCEGFFGVATAGPGTILAAAFCAALGNFISTFIPQAVRVVDEGHQHDGGAWGWAVGIAAVASFFGVVWEGWAAGFARGGLITDLRKMGQALANWGRSLTGWASSASPAAVDTGIALEENAEAIGEGVASALEDSASETAAELRVLPLGDSITYGVGTPDNSSYRARLAQLLGGVGGPVNFVGSQRTGQLADQDNEGHPGWTISQIHSIASCTMREYRPNVVLLHIGTNDMARNVSVASAPERLRSLIRQIVNTAPETTVLVSTLIPSTTPATMNRIQQYNAAIPGIVADFQKAGRPVRLVDMGAVTPGDMTDSLHPNANGFRKMAEAFHRTIDGVVRRDVFLRARNGVAGACGDLPTGGGGGTTGAVDPSGTGQDGWKWEGTIASGVGATREEVRFADLNGDGRDDYLVVSPQGQVRAWVNNRSSGSTSWTSLGTVASGSAPREEVRFADVNGDGRDDYLAVGAQGQVRAWFNAGTGNSVSWASQGEIAGSVGTTREEVRFADINGDGRDDYLAVNTQGQVRAWMNVRGPGGTGWSYQGVVASGVGATRDEVRFTDLDGDSRDDYLVVGAQGQVRAWLNAIGATGAESWLVQGEIAAGVGVSRENVEFADIDGGGSSDYLAVNSTGQVSAWLNEQFAQNDRWDRQGVVASGTGVPPEELRFADLNGDRKEDYLAVGPQGAVKAWLRVSGGWNYVGQVASGAGPREEVRFADLNGDGRDDYLLVGAQGQVKLWLNVAGGSAGISFQSKGDVATGSGARDTVRFADINGDGRDDYLVVGAQGQVQGWLNTAGGSSGVSWQSAGEIAAGIGLPGSMITFADLDGDSRDDYLSVNEHGRIWAWLNNRGGGGSTWLAQGEIATGVGATRNQVLLADLTGDRRFDYLVSSATGVVTAWTGTGIVRKG</sequence>
<dbReference type="InterPro" id="IPR028994">
    <property type="entry name" value="Integrin_alpha_N"/>
</dbReference>
<keyword evidence="2" id="KW-0812">Transmembrane</keyword>
<feature type="transmembrane region" description="Helical" evidence="2">
    <location>
        <begin position="154"/>
        <end position="174"/>
    </location>
</feature>
<dbReference type="PANTHER" id="PTHR44103">
    <property type="entry name" value="PROPROTEIN CONVERTASE P"/>
    <property type="match status" value="1"/>
</dbReference>
<reference evidence="5" key="1">
    <citation type="submission" date="2016-07" db="EMBL/GenBank/DDBJ databases">
        <title>Sequence Frankia sp. strain CcI1.17.</title>
        <authorList>
            <person name="Ghodhbane-Gtari F."/>
            <person name="Swanson E."/>
            <person name="Gueddou A."/>
            <person name="Morris K."/>
            <person name="Hezbri K."/>
            <person name="Ktari A."/>
            <person name="Nouioui I."/>
            <person name="Abebe-Akele F."/>
            <person name="Simpson S."/>
            <person name="Thomas K."/>
            <person name="Gtari M."/>
            <person name="Tisa L.S."/>
            <person name="Hurst S."/>
        </authorList>
    </citation>
    <scope>NUCLEOTIDE SEQUENCE [LARGE SCALE GENOMIC DNA]</scope>
    <source>
        <strain evidence="5">Cc1.17</strain>
    </source>
</reference>
<dbReference type="PANTHER" id="PTHR44103:SF1">
    <property type="entry name" value="PROPROTEIN CONVERTASE P"/>
    <property type="match status" value="1"/>
</dbReference>
<evidence type="ECO:0000256" key="1">
    <source>
        <dbReference type="ARBA" id="ARBA00022729"/>
    </source>
</evidence>
<organism evidence="4 5">
    <name type="scientific">Parafrankia colletiae</name>
    <dbReference type="NCBI Taxonomy" id="573497"/>
    <lineage>
        <taxon>Bacteria</taxon>
        <taxon>Bacillati</taxon>
        <taxon>Actinomycetota</taxon>
        <taxon>Actinomycetes</taxon>
        <taxon>Frankiales</taxon>
        <taxon>Frankiaceae</taxon>
        <taxon>Parafrankia</taxon>
    </lineage>
</organism>
<keyword evidence="2" id="KW-1133">Transmembrane helix</keyword>
<dbReference type="Pfam" id="PF13517">
    <property type="entry name" value="FG-GAP_3"/>
    <property type="match status" value="3"/>
</dbReference>
<accession>A0A1S1QI19</accession>
<feature type="transmembrane region" description="Helical" evidence="2">
    <location>
        <begin position="34"/>
        <end position="52"/>
    </location>
</feature>
<dbReference type="RefSeq" id="WP_071087431.1">
    <property type="nucleotide sequence ID" value="NZ_MBLM01000135.1"/>
</dbReference>
<dbReference type="Proteomes" id="UP000179627">
    <property type="component" value="Unassembled WGS sequence"/>
</dbReference>
<dbReference type="SUPFAM" id="SSF69318">
    <property type="entry name" value="Integrin alpha N-terminal domain"/>
    <property type="match status" value="2"/>
</dbReference>
<protein>
    <submittedName>
        <fullName evidence="4">Lipolytic protein G-D-S-L family</fullName>
    </submittedName>
</protein>
<dbReference type="InterPro" id="IPR013830">
    <property type="entry name" value="SGNH_hydro"/>
</dbReference>
<keyword evidence="5" id="KW-1185">Reference proteome</keyword>
<keyword evidence="2" id="KW-0472">Membrane</keyword>
<dbReference type="SUPFAM" id="SSF52266">
    <property type="entry name" value="SGNH hydrolase"/>
    <property type="match status" value="1"/>
</dbReference>
<dbReference type="InterPro" id="IPR013517">
    <property type="entry name" value="FG-GAP"/>
</dbReference>
<feature type="domain" description="SGNH hydrolase-type esterase" evidence="3">
    <location>
        <begin position="319"/>
        <end position="494"/>
    </location>
</feature>
<dbReference type="Gene3D" id="2.130.10.130">
    <property type="entry name" value="Integrin alpha, N-terminal"/>
    <property type="match status" value="2"/>
</dbReference>
<dbReference type="CDD" id="cd01833">
    <property type="entry name" value="XynB_like"/>
    <property type="match status" value="1"/>
</dbReference>
<feature type="transmembrane region" description="Helical" evidence="2">
    <location>
        <begin position="186"/>
        <end position="205"/>
    </location>
</feature>
<proteinExistence type="predicted"/>
<feature type="transmembrane region" description="Helical" evidence="2">
    <location>
        <begin position="225"/>
        <end position="248"/>
    </location>
</feature>
<dbReference type="AlphaFoldDB" id="A0A1S1QI19"/>
<dbReference type="InterPro" id="IPR036514">
    <property type="entry name" value="SGNH_hydro_sf"/>
</dbReference>
<evidence type="ECO:0000256" key="2">
    <source>
        <dbReference type="SAM" id="Phobius"/>
    </source>
</evidence>
<evidence type="ECO:0000313" key="5">
    <source>
        <dbReference type="Proteomes" id="UP000179627"/>
    </source>
</evidence>
<keyword evidence="1" id="KW-0732">Signal</keyword>